<sequence length="106" mass="11220">MSAPTGGKVAVLARIPAQPGKRDALVEALQAAIDNANTEAGTLLYILHTDPKDPDAVLFYELYADQDALTAHGSSDRFKEIGATLREFAAGRPELTMLTPVIGKGL</sequence>
<dbReference type="PANTHER" id="PTHR33336:SF15">
    <property type="entry name" value="ABM DOMAIN-CONTAINING PROTEIN"/>
    <property type="match status" value="1"/>
</dbReference>
<dbReference type="InterPro" id="IPR011008">
    <property type="entry name" value="Dimeric_a/b-barrel"/>
</dbReference>
<protein>
    <submittedName>
        <fullName evidence="2">Antibiotic biosynthesis monooxygenase</fullName>
    </submittedName>
</protein>
<evidence type="ECO:0000313" key="3">
    <source>
        <dbReference type="Proteomes" id="UP001165283"/>
    </source>
</evidence>
<dbReference type="PROSITE" id="PS51725">
    <property type="entry name" value="ABM"/>
    <property type="match status" value="1"/>
</dbReference>
<organism evidence="2 3">
    <name type="scientific">Pseudonocardia humida</name>
    <dbReference type="NCBI Taxonomy" id="2800819"/>
    <lineage>
        <taxon>Bacteria</taxon>
        <taxon>Bacillati</taxon>
        <taxon>Actinomycetota</taxon>
        <taxon>Actinomycetes</taxon>
        <taxon>Pseudonocardiales</taxon>
        <taxon>Pseudonocardiaceae</taxon>
        <taxon>Pseudonocardia</taxon>
    </lineage>
</organism>
<dbReference type="EMBL" id="JAGSOV010000079">
    <property type="protein sequence ID" value="MCO1660255.1"/>
    <property type="molecule type" value="Genomic_DNA"/>
</dbReference>
<dbReference type="Pfam" id="PF03992">
    <property type="entry name" value="ABM"/>
    <property type="match status" value="1"/>
</dbReference>
<dbReference type="RefSeq" id="WP_252445663.1">
    <property type="nucleotide sequence ID" value="NZ_JAGSOV010000079.1"/>
</dbReference>
<dbReference type="InterPro" id="IPR007138">
    <property type="entry name" value="ABM_dom"/>
</dbReference>
<dbReference type="InterPro" id="IPR050744">
    <property type="entry name" value="AI-2_Isomerase_LsrG"/>
</dbReference>
<evidence type="ECO:0000313" key="2">
    <source>
        <dbReference type="EMBL" id="MCO1660255.1"/>
    </source>
</evidence>
<proteinExistence type="predicted"/>
<reference evidence="2" key="1">
    <citation type="submission" date="2021-04" db="EMBL/GenBank/DDBJ databases">
        <title>Pseudonocardia sp. nov., isolated from sandy soil of mangrove forest.</title>
        <authorList>
            <person name="Zan Z."/>
            <person name="Huang R."/>
            <person name="Liu W."/>
        </authorList>
    </citation>
    <scope>NUCLEOTIDE SEQUENCE</scope>
    <source>
        <strain evidence="2">S2-4</strain>
    </source>
</reference>
<name>A0ABT1AB46_9PSEU</name>
<keyword evidence="3" id="KW-1185">Reference proteome</keyword>
<dbReference type="SUPFAM" id="SSF54909">
    <property type="entry name" value="Dimeric alpha+beta barrel"/>
    <property type="match status" value="1"/>
</dbReference>
<dbReference type="GO" id="GO:0004497">
    <property type="term" value="F:monooxygenase activity"/>
    <property type="evidence" value="ECO:0007669"/>
    <property type="project" value="UniProtKB-KW"/>
</dbReference>
<gene>
    <name evidence="2" type="ORF">KDL28_34865</name>
</gene>
<keyword evidence="2" id="KW-0503">Monooxygenase</keyword>
<feature type="domain" description="ABM" evidence="1">
    <location>
        <begin position="9"/>
        <end position="97"/>
    </location>
</feature>
<dbReference type="PANTHER" id="PTHR33336">
    <property type="entry name" value="QUINOL MONOOXYGENASE YGIN-RELATED"/>
    <property type="match status" value="1"/>
</dbReference>
<comment type="caution">
    <text evidence="2">The sequence shown here is derived from an EMBL/GenBank/DDBJ whole genome shotgun (WGS) entry which is preliminary data.</text>
</comment>
<dbReference type="Proteomes" id="UP001165283">
    <property type="component" value="Unassembled WGS sequence"/>
</dbReference>
<evidence type="ECO:0000259" key="1">
    <source>
        <dbReference type="PROSITE" id="PS51725"/>
    </source>
</evidence>
<accession>A0ABT1AB46</accession>
<dbReference type="Gene3D" id="3.30.70.100">
    <property type="match status" value="1"/>
</dbReference>
<keyword evidence="2" id="KW-0560">Oxidoreductase</keyword>